<reference evidence="1 2" key="1">
    <citation type="submission" date="2021-06" db="EMBL/GenBank/DDBJ databases">
        <title>Caerostris extrusa draft genome.</title>
        <authorList>
            <person name="Kono N."/>
            <person name="Arakawa K."/>
        </authorList>
    </citation>
    <scope>NUCLEOTIDE SEQUENCE [LARGE SCALE GENOMIC DNA]</scope>
</reference>
<dbReference type="AlphaFoldDB" id="A0AAV4Q982"/>
<organism evidence="1 2">
    <name type="scientific">Caerostris extrusa</name>
    <name type="common">Bark spider</name>
    <name type="synonym">Caerostris bankana</name>
    <dbReference type="NCBI Taxonomy" id="172846"/>
    <lineage>
        <taxon>Eukaryota</taxon>
        <taxon>Metazoa</taxon>
        <taxon>Ecdysozoa</taxon>
        <taxon>Arthropoda</taxon>
        <taxon>Chelicerata</taxon>
        <taxon>Arachnida</taxon>
        <taxon>Araneae</taxon>
        <taxon>Araneomorphae</taxon>
        <taxon>Entelegynae</taxon>
        <taxon>Araneoidea</taxon>
        <taxon>Araneidae</taxon>
        <taxon>Caerostris</taxon>
    </lineage>
</organism>
<gene>
    <name evidence="1" type="ORF">CEXT_112901</name>
</gene>
<evidence type="ECO:0000313" key="2">
    <source>
        <dbReference type="Proteomes" id="UP001054945"/>
    </source>
</evidence>
<accession>A0AAV4Q982</accession>
<protein>
    <submittedName>
        <fullName evidence="1">Uncharacterized protein</fullName>
    </submittedName>
</protein>
<dbReference type="EMBL" id="BPLR01005860">
    <property type="protein sequence ID" value="GIY05581.1"/>
    <property type="molecule type" value="Genomic_DNA"/>
</dbReference>
<name>A0AAV4Q982_CAEEX</name>
<comment type="caution">
    <text evidence="1">The sequence shown here is derived from an EMBL/GenBank/DDBJ whole genome shotgun (WGS) entry which is preliminary data.</text>
</comment>
<evidence type="ECO:0000313" key="1">
    <source>
        <dbReference type="EMBL" id="GIY05581.1"/>
    </source>
</evidence>
<proteinExistence type="predicted"/>
<keyword evidence="2" id="KW-1185">Reference proteome</keyword>
<sequence>MASPMKSRDTMAVILSKYKRTREAATDASVRRKVSRERQEVVPYRMSEQFPTTRALNSVRKRILGIPMPGH</sequence>
<dbReference type="Proteomes" id="UP001054945">
    <property type="component" value="Unassembled WGS sequence"/>
</dbReference>